<dbReference type="Gene3D" id="3.40.50.300">
    <property type="entry name" value="P-loop containing nucleotide triphosphate hydrolases"/>
    <property type="match status" value="1"/>
</dbReference>
<evidence type="ECO:0000256" key="6">
    <source>
        <dbReference type="ARBA" id="ARBA00022741"/>
    </source>
</evidence>
<protein>
    <recommendedName>
        <fullName evidence="4 11">Guanylate kinase</fullName>
        <ecNumber evidence="3 11">2.7.4.8</ecNumber>
    </recommendedName>
    <alternativeName>
        <fullName evidence="9 11">GMP kinase</fullName>
    </alternativeName>
</protein>
<dbReference type="InterPro" id="IPR008144">
    <property type="entry name" value="Guanylate_kin-like_dom"/>
</dbReference>
<keyword evidence="8 11" id="KW-0067">ATP-binding</keyword>
<dbReference type="PANTHER" id="PTHR23117">
    <property type="entry name" value="GUANYLATE KINASE-RELATED"/>
    <property type="match status" value="1"/>
</dbReference>
<evidence type="ECO:0000256" key="11">
    <source>
        <dbReference type="HAMAP-Rule" id="MF_00328"/>
    </source>
</evidence>
<proteinExistence type="inferred from homology"/>
<keyword evidence="6 11" id="KW-0547">Nucleotide-binding</keyword>
<dbReference type="InterPro" id="IPR008145">
    <property type="entry name" value="GK/Ca_channel_bsu"/>
</dbReference>
<organism evidence="13 14">
    <name type="scientific">Thermoclostridium caenicola</name>
    <dbReference type="NCBI Taxonomy" id="659425"/>
    <lineage>
        <taxon>Bacteria</taxon>
        <taxon>Bacillati</taxon>
        <taxon>Bacillota</taxon>
        <taxon>Clostridia</taxon>
        <taxon>Eubacteriales</taxon>
        <taxon>Oscillospiraceae</taxon>
        <taxon>Thermoclostridium</taxon>
    </lineage>
</organism>
<dbReference type="PROSITE" id="PS00856">
    <property type="entry name" value="GUANYLATE_KINASE_1"/>
    <property type="match status" value="1"/>
</dbReference>
<dbReference type="SMART" id="SM00072">
    <property type="entry name" value="GuKc"/>
    <property type="match status" value="1"/>
</dbReference>
<comment type="catalytic activity">
    <reaction evidence="10 11">
        <text>GMP + ATP = GDP + ADP</text>
        <dbReference type="Rhea" id="RHEA:20780"/>
        <dbReference type="ChEBI" id="CHEBI:30616"/>
        <dbReference type="ChEBI" id="CHEBI:58115"/>
        <dbReference type="ChEBI" id="CHEBI:58189"/>
        <dbReference type="ChEBI" id="CHEBI:456216"/>
        <dbReference type="EC" id="2.7.4.8"/>
    </reaction>
</comment>
<comment type="function">
    <text evidence="1 11">Essential for recycling GMP and indirectly, cGMP.</text>
</comment>
<dbReference type="AlphaFoldDB" id="A0A1M6B901"/>
<keyword evidence="7 11" id="KW-0418">Kinase</keyword>
<name>A0A1M6B901_9FIRM</name>
<dbReference type="GO" id="GO:0004385">
    <property type="term" value="F:GMP kinase activity"/>
    <property type="evidence" value="ECO:0007669"/>
    <property type="project" value="UniProtKB-UniRule"/>
</dbReference>
<evidence type="ECO:0000259" key="12">
    <source>
        <dbReference type="PROSITE" id="PS50052"/>
    </source>
</evidence>
<feature type="binding site" evidence="11">
    <location>
        <begin position="11"/>
        <end position="18"/>
    </location>
    <ligand>
        <name>ATP</name>
        <dbReference type="ChEBI" id="CHEBI:30616"/>
    </ligand>
</feature>
<evidence type="ECO:0000256" key="2">
    <source>
        <dbReference type="ARBA" id="ARBA00005790"/>
    </source>
</evidence>
<dbReference type="GO" id="GO:0005524">
    <property type="term" value="F:ATP binding"/>
    <property type="evidence" value="ECO:0007669"/>
    <property type="project" value="UniProtKB-UniRule"/>
</dbReference>
<evidence type="ECO:0000256" key="8">
    <source>
        <dbReference type="ARBA" id="ARBA00022840"/>
    </source>
</evidence>
<reference evidence="13 14" key="1">
    <citation type="submission" date="2016-11" db="EMBL/GenBank/DDBJ databases">
        <authorList>
            <person name="Varghese N."/>
            <person name="Submissions S."/>
        </authorList>
    </citation>
    <scope>NUCLEOTIDE SEQUENCE [LARGE SCALE GENOMIC DNA]</scope>
    <source>
        <strain evidence="13 14">DSM 19027</strain>
    </source>
</reference>
<comment type="similarity">
    <text evidence="2 11">Belongs to the guanylate kinase family.</text>
</comment>
<dbReference type="PROSITE" id="PS50052">
    <property type="entry name" value="GUANYLATE_KINASE_2"/>
    <property type="match status" value="1"/>
</dbReference>
<dbReference type="Proteomes" id="UP000324781">
    <property type="component" value="Unassembled WGS sequence"/>
</dbReference>
<dbReference type="CDD" id="cd00071">
    <property type="entry name" value="GMPK"/>
    <property type="match status" value="1"/>
</dbReference>
<evidence type="ECO:0000256" key="10">
    <source>
        <dbReference type="ARBA" id="ARBA00048594"/>
    </source>
</evidence>
<sequence length="202" mass="23641">MNPGLLIVVSGPAGVGKGSVIKRAMELTDNLAMSVSATSRKPRPGEIDGVHYFFRTREQFETMIAEQRLVEWVEYCGNYYGTPREYVTRELEKGRNIILEIEVEGSMKIKEMFRDSILCFIVPPSYEELARRLRSRNTEDEETIQRRLKRALEEFQYIDRYDYVVLNDSIEEAAQRFVSIVRAEEMRTFRNKALIDQLKVRE</sequence>
<evidence type="ECO:0000313" key="14">
    <source>
        <dbReference type="Proteomes" id="UP000324781"/>
    </source>
</evidence>
<dbReference type="FunFam" id="3.30.63.10:FF:000002">
    <property type="entry name" value="Guanylate kinase 1"/>
    <property type="match status" value="1"/>
</dbReference>
<dbReference type="InterPro" id="IPR027417">
    <property type="entry name" value="P-loop_NTPase"/>
</dbReference>
<keyword evidence="5 11" id="KW-0808">Transferase</keyword>
<dbReference type="InterPro" id="IPR020590">
    <property type="entry name" value="Guanylate_kinase_CS"/>
</dbReference>
<dbReference type="HAMAP" id="MF_00328">
    <property type="entry name" value="Guanylate_kinase"/>
    <property type="match status" value="1"/>
</dbReference>
<accession>A0A1M6B901</accession>
<dbReference type="GO" id="GO:0005829">
    <property type="term" value="C:cytosol"/>
    <property type="evidence" value="ECO:0007669"/>
    <property type="project" value="TreeGrafter"/>
</dbReference>
<evidence type="ECO:0000256" key="4">
    <source>
        <dbReference type="ARBA" id="ARBA00016296"/>
    </source>
</evidence>
<dbReference type="Gene3D" id="3.30.63.10">
    <property type="entry name" value="Guanylate Kinase phosphate binding domain"/>
    <property type="match status" value="1"/>
</dbReference>
<evidence type="ECO:0000256" key="9">
    <source>
        <dbReference type="ARBA" id="ARBA00030128"/>
    </source>
</evidence>
<evidence type="ECO:0000256" key="1">
    <source>
        <dbReference type="ARBA" id="ARBA00003531"/>
    </source>
</evidence>
<dbReference type="EMBL" id="FQZP01000002">
    <property type="protein sequence ID" value="SHI45219.1"/>
    <property type="molecule type" value="Genomic_DNA"/>
</dbReference>
<dbReference type="RefSeq" id="WP_149677510.1">
    <property type="nucleotide sequence ID" value="NZ_FQZP01000002.1"/>
</dbReference>
<dbReference type="OrthoDB" id="9808150at2"/>
<dbReference type="NCBIfam" id="TIGR03263">
    <property type="entry name" value="guanyl_kin"/>
    <property type="match status" value="1"/>
</dbReference>
<dbReference type="PANTHER" id="PTHR23117:SF13">
    <property type="entry name" value="GUANYLATE KINASE"/>
    <property type="match status" value="1"/>
</dbReference>
<dbReference type="InterPro" id="IPR017665">
    <property type="entry name" value="Guanylate_kinase"/>
</dbReference>
<feature type="domain" description="Guanylate kinase-like" evidence="12">
    <location>
        <begin position="4"/>
        <end position="182"/>
    </location>
</feature>
<comment type="subcellular location">
    <subcellularLocation>
        <location evidence="11">Cytoplasm</location>
    </subcellularLocation>
</comment>
<evidence type="ECO:0000256" key="5">
    <source>
        <dbReference type="ARBA" id="ARBA00022679"/>
    </source>
</evidence>
<evidence type="ECO:0000313" key="13">
    <source>
        <dbReference type="EMBL" id="SHI45219.1"/>
    </source>
</evidence>
<dbReference type="SUPFAM" id="SSF52540">
    <property type="entry name" value="P-loop containing nucleoside triphosphate hydrolases"/>
    <property type="match status" value="1"/>
</dbReference>
<gene>
    <name evidence="11" type="primary">gmk</name>
    <name evidence="13" type="ORF">SAMN05444373_1002112</name>
</gene>
<keyword evidence="11" id="KW-0963">Cytoplasm</keyword>
<evidence type="ECO:0000256" key="3">
    <source>
        <dbReference type="ARBA" id="ARBA00012961"/>
    </source>
</evidence>
<evidence type="ECO:0000256" key="7">
    <source>
        <dbReference type="ARBA" id="ARBA00022777"/>
    </source>
</evidence>
<keyword evidence="14" id="KW-1185">Reference proteome</keyword>
<dbReference type="EC" id="2.7.4.8" evidence="3 11"/>
<dbReference type="Pfam" id="PF00625">
    <property type="entry name" value="Guanylate_kin"/>
    <property type="match status" value="1"/>
</dbReference>